<feature type="non-terminal residue" evidence="1">
    <location>
        <position position="1"/>
    </location>
</feature>
<name>A0ACA9QEH6_9GLOM</name>
<keyword evidence="2" id="KW-1185">Reference proteome</keyword>
<dbReference type="Proteomes" id="UP000789702">
    <property type="component" value="Unassembled WGS sequence"/>
</dbReference>
<feature type="non-terminal residue" evidence="1">
    <location>
        <position position="120"/>
    </location>
</feature>
<evidence type="ECO:0000313" key="2">
    <source>
        <dbReference type="Proteomes" id="UP000789702"/>
    </source>
</evidence>
<sequence>TLTLGGVDKSKFTGEITFNPVIPNIGFWLITLVDASVNGKTALTLARPAIIDTGTTLLLIPPDDAAAIHKQIPGYEYDSQDDVYIIPCNTTAVVSLNFGGVEYNIPSRDLTFLPISSTQC</sequence>
<proteinExistence type="predicted"/>
<dbReference type="EMBL" id="CAJVPU010045389">
    <property type="protein sequence ID" value="CAG8749467.1"/>
    <property type="molecule type" value="Genomic_DNA"/>
</dbReference>
<evidence type="ECO:0000313" key="1">
    <source>
        <dbReference type="EMBL" id="CAG8749467.1"/>
    </source>
</evidence>
<reference evidence="1" key="1">
    <citation type="submission" date="2021-06" db="EMBL/GenBank/DDBJ databases">
        <authorList>
            <person name="Kallberg Y."/>
            <person name="Tangrot J."/>
            <person name="Rosling A."/>
        </authorList>
    </citation>
    <scope>NUCLEOTIDE SEQUENCE</scope>
    <source>
        <strain evidence="1">IL203A</strain>
    </source>
</reference>
<organism evidence="1 2">
    <name type="scientific">Dentiscutata heterogama</name>
    <dbReference type="NCBI Taxonomy" id="1316150"/>
    <lineage>
        <taxon>Eukaryota</taxon>
        <taxon>Fungi</taxon>
        <taxon>Fungi incertae sedis</taxon>
        <taxon>Mucoromycota</taxon>
        <taxon>Glomeromycotina</taxon>
        <taxon>Glomeromycetes</taxon>
        <taxon>Diversisporales</taxon>
        <taxon>Gigasporaceae</taxon>
        <taxon>Dentiscutata</taxon>
    </lineage>
</organism>
<gene>
    <name evidence="1" type="ORF">DHETER_LOCUS14547</name>
</gene>
<comment type="caution">
    <text evidence="1">The sequence shown here is derived from an EMBL/GenBank/DDBJ whole genome shotgun (WGS) entry which is preliminary data.</text>
</comment>
<accession>A0ACA9QEH6</accession>
<protein>
    <submittedName>
        <fullName evidence="1">13850_t:CDS:1</fullName>
    </submittedName>
</protein>